<reference evidence="2" key="1">
    <citation type="submission" date="2022-08" db="EMBL/GenBank/DDBJ databases">
        <title>Novel Bdellovibrio Species Isolated from Svalbard: Designation Bdellovibrio svalbardensis.</title>
        <authorList>
            <person name="Mitchell R.J."/>
            <person name="Choi S.Y."/>
        </authorList>
    </citation>
    <scope>NUCLEOTIDE SEQUENCE</scope>
    <source>
        <strain evidence="2">PAP01</strain>
    </source>
</reference>
<gene>
    <name evidence="2" type="ORF">NWE73_16380</name>
</gene>
<comment type="caution">
    <text evidence="2">The sequence shown here is derived from an EMBL/GenBank/DDBJ whole genome shotgun (WGS) entry which is preliminary data.</text>
</comment>
<name>A0ABT6DM63_9BACT</name>
<accession>A0ABT6DM63</accession>
<evidence type="ECO:0000259" key="1">
    <source>
        <dbReference type="Pfam" id="PF12146"/>
    </source>
</evidence>
<evidence type="ECO:0000313" key="3">
    <source>
        <dbReference type="Proteomes" id="UP001152321"/>
    </source>
</evidence>
<dbReference type="RefSeq" id="WP_277579437.1">
    <property type="nucleotide sequence ID" value="NZ_JANRMI010000005.1"/>
</dbReference>
<dbReference type="EMBL" id="JANRMI010000005">
    <property type="protein sequence ID" value="MDG0817961.1"/>
    <property type="molecule type" value="Genomic_DNA"/>
</dbReference>
<dbReference type="GO" id="GO:0016787">
    <property type="term" value="F:hydrolase activity"/>
    <property type="evidence" value="ECO:0007669"/>
    <property type="project" value="UniProtKB-KW"/>
</dbReference>
<dbReference type="SUPFAM" id="SSF53474">
    <property type="entry name" value="alpha/beta-Hydrolases"/>
    <property type="match status" value="1"/>
</dbReference>
<dbReference type="PANTHER" id="PTHR12277">
    <property type="entry name" value="ALPHA/BETA HYDROLASE DOMAIN-CONTAINING PROTEIN"/>
    <property type="match status" value="1"/>
</dbReference>
<dbReference type="InterPro" id="IPR029058">
    <property type="entry name" value="AB_hydrolase_fold"/>
</dbReference>
<dbReference type="Proteomes" id="UP001152321">
    <property type="component" value="Unassembled WGS sequence"/>
</dbReference>
<proteinExistence type="predicted"/>
<dbReference type="InterPro" id="IPR022742">
    <property type="entry name" value="Hydrolase_4"/>
</dbReference>
<dbReference type="Gene3D" id="3.40.50.1820">
    <property type="entry name" value="alpha/beta hydrolase"/>
    <property type="match status" value="1"/>
</dbReference>
<sequence length="248" mass="28285">MNQKIFDPAKINMKYDDVFLSTLSGNKIHGWYFPSTMKETKGTVLFFHGNAENLTSHFLMLRWLPDNGYNYFIFDYPGYGLSTGKPNPQSTVESGIAAAEWLHEKKEKRPLIIYGHSLGGAIAMKAVEEIKASIPVRCVIIDGSFSSYQKMSRRVLSRQWFTWWLQPVTYVFVSDQYSPEPIDQISPIPMLFLHGTDDPAVEPVSSQEMFAQAKAPKEIWMIPGGHHGDLYELNNGELRARVLDYLKN</sequence>
<keyword evidence="3" id="KW-1185">Reference proteome</keyword>
<dbReference type="PANTHER" id="PTHR12277:SF81">
    <property type="entry name" value="PROTEIN ABHD13"/>
    <property type="match status" value="1"/>
</dbReference>
<feature type="domain" description="Serine aminopeptidase S33" evidence="1">
    <location>
        <begin position="39"/>
        <end position="166"/>
    </location>
</feature>
<protein>
    <submittedName>
        <fullName evidence="2">Alpha/beta hydrolase</fullName>
    </submittedName>
</protein>
<dbReference type="Pfam" id="PF12146">
    <property type="entry name" value="Hydrolase_4"/>
    <property type="match status" value="1"/>
</dbReference>
<evidence type="ECO:0000313" key="2">
    <source>
        <dbReference type="EMBL" id="MDG0817961.1"/>
    </source>
</evidence>
<keyword evidence="2" id="KW-0378">Hydrolase</keyword>
<organism evidence="2 3">
    <name type="scientific">Bdellovibrio svalbardensis</name>
    <dbReference type="NCBI Taxonomy" id="2972972"/>
    <lineage>
        <taxon>Bacteria</taxon>
        <taxon>Pseudomonadati</taxon>
        <taxon>Bdellovibrionota</taxon>
        <taxon>Bdellovibrionia</taxon>
        <taxon>Bdellovibrionales</taxon>
        <taxon>Pseudobdellovibrionaceae</taxon>
        <taxon>Bdellovibrio</taxon>
    </lineage>
</organism>